<feature type="compositionally biased region" description="Low complexity" evidence="1">
    <location>
        <begin position="999"/>
        <end position="1019"/>
    </location>
</feature>
<feature type="region of interest" description="Disordered" evidence="1">
    <location>
        <begin position="389"/>
        <end position="424"/>
    </location>
</feature>
<feature type="domain" description="BRCT" evidence="2">
    <location>
        <begin position="6"/>
        <end position="96"/>
    </location>
</feature>
<dbReference type="SMART" id="SM00292">
    <property type="entry name" value="BRCT"/>
    <property type="match status" value="5"/>
</dbReference>
<dbReference type="InterPro" id="IPR036420">
    <property type="entry name" value="BRCT_dom_sf"/>
</dbReference>
<dbReference type="Gene3D" id="3.40.50.10190">
    <property type="entry name" value="BRCT domain"/>
    <property type="match status" value="5"/>
</dbReference>
<dbReference type="CDD" id="cd17730">
    <property type="entry name" value="BRCT_PAXIP1_rpt4"/>
    <property type="match status" value="1"/>
</dbReference>
<feature type="compositionally biased region" description="Basic and acidic residues" evidence="1">
    <location>
        <begin position="1093"/>
        <end position="1102"/>
    </location>
</feature>
<dbReference type="Proteomes" id="UP000266723">
    <property type="component" value="Unassembled WGS sequence"/>
</dbReference>
<dbReference type="PANTHER" id="PTHR47181:SF2">
    <property type="entry name" value="BRCA1 C TERMINUS DOMAIN CONTAINING PROTEIN, EXPRESSED"/>
    <property type="match status" value="1"/>
</dbReference>
<dbReference type="Pfam" id="PF16770">
    <property type="entry name" value="RTT107_BRCT_5"/>
    <property type="match status" value="1"/>
</dbReference>
<evidence type="ECO:0000256" key="1">
    <source>
        <dbReference type="SAM" id="MobiDB-lite"/>
    </source>
</evidence>
<dbReference type="Pfam" id="PF12738">
    <property type="entry name" value="PTCB-BRCT"/>
    <property type="match status" value="1"/>
</dbReference>
<keyword evidence="4" id="KW-1185">Reference proteome</keyword>
<feature type="region of interest" description="Disordered" evidence="1">
    <location>
        <begin position="512"/>
        <end position="532"/>
    </location>
</feature>
<protein>
    <recommendedName>
        <fullName evidence="2">BRCT domain-containing protein</fullName>
    </recommendedName>
</protein>
<accession>A0ABQ7CE69</accession>
<feature type="domain" description="BRCT" evidence="2">
    <location>
        <begin position="109"/>
        <end position="195"/>
    </location>
</feature>
<evidence type="ECO:0000313" key="4">
    <source>
        <dbReference type="Proteomes" id="UP000266723"/>
    </source>
</evidence>
<feature type="region of interest" description="Disordered" evidence="1">
    <location>
        <begin position="756"/>
        <end position="1102"/>
    </location>
</feature>
<feature type="compositionally biased region" description="Basic and acidic residues" evidence="1">
    <location>
        <begin position="1028"/>
        <end position="1063"/>
    </location>
</feature>
<feature type="domain" description="BRCT" evidence="2">
    <location>
        <begin position="1104"/>
        <end position="1185"/>
    </location>
</feature>
<feature type="compositionally biased region" description="Polar residues" evidence="1">
    <location>
        <begin position="788"/>
        <end position="799"/>
    </location>
</feature>
<dbReference type="EMBL" id="QGKV02000832">
    <property type="protein sequence ID" value="KAF3550088.1"/>
    <property type="molecule type" value="Genomic_DNA"/>
</dbReference>
<organism evidence="3 4">
    <name type="scientific">Brassica cretica</name>
    <name type="common">Mustard</name>
    <dbReference type="NCBI Taxonomy" id="69181"/>
    <lineage>
        <taxon>Eukaryota</taxon>
        <taxon>Viridiplantae</taxon>
        <taxon>Streptophyta</taxon>
        <taxon>Embryophyta</taxon>
        <taxon>Tracheophyta</taxon>
        <taxon>Spermatophyta</taxon>
        <taxon>Magnoliopsida</taxon>
        <taxon>eudicotyledons</taxon>
        <taxon>Gunneridae</taxon>
        <taxon>Pentapetalae</taxon>
        <taxon>rosids</taxon>
        <taxon>malvids</taxon>
        <taxon>Brassicales</taxon>
        <taxon>Brassicaceae</taxon>
        <taxon>Brassiceae</taxon>
        <taxon>Brassica</taxon>
    </lineage>
</organism>
<feature type="compositionally biased region" description="Basic and acidic residues" evidence="1">
    <location>
        <begin position="936"/>
        <end position="951"/>
    </location>
</feature>
<feature type="region of interest" description="Disordered" evidence="1">
    <location>
        <begin position="437"/>
        <end position="457"/>
    </location>
</feature>
<evidence type="ECO:0000313" key="3">
    <source>
        <dbReference type="EMBL" id="KAF3550088.1"/>
    </source>
</evidence>
<feature type="compositionally biased region" description="Polar residues" evidence="1">
    <location>
        <begin position="389"/>
        <end position="398"/>
    </location>
</feature>
<sequence length="1329" mass="145338">MMESGLPSKTFSGVRFALLGFNPTDGNTIRSKLMSGGGVDVGQYSQEYTHLIVDKLVYDDPVCVAARSSGKVVVTGSWVHHSFDAGMVIDAHSVLYRPLRVLNGIPGAKSLIVCLTGYQRQDREDIMIRSKLMSGGGVDVGQYSQEYTHLIVDKLVYDDPVCVAARSSGKVVVTGSWVHHSFDAGMVIDAHSVLYRPLRVLNGIPGAKSLIVCLTGYQRQDREDIMTMVELMGGQFSKPLVANRVTHLICYKFEGEKYELAKRMKRIKLVNHRWLEDCLKNWKLLPEVDYEISGYELEMMEASARDSEDEAENASAKRANTSPLGLRVGAVAAVEISKSRGKDIPVVQTNLDEPGGSSRCNMFKEDWLTPKKMEATVSTDPITAQQSAGTFQNASSYASPVPANKTSERGMGEMEPGDSTPVNMSIRRHSSLATYSRKTLQRTPETSTLGNESSCQNDTLRMDDRALKASTAFNISASKSGSSVERTTLFEDLDKTDKLHSEKSTPLLPQVKLTDGSVSSKGSPPAMSTAENTISKCARDEIPETSSVEPMVGNSLLQEPRSGSPKQNVWVVPNINDNTGVKEVAHKLDVSDSATRLCTSSVVLKEADTWTAEILTGALDERSVTEPVMMRSSTSPVETEPPKKKTAPRKSLGTRGRKKNPISQKGSIYLSEPTPKDEHTDGLIKGNVSELATDNRNQKEIPSPVLNAVAVPEIAKGSVSETEALERIDSDKLHAKTPEEAGAEVEIAMLKPEVTEVPTKDPSDGALQLEIGKSKNKRMSEATVGKISLQSVKGGSSSRAEVADSGVKKTKKSRKEDDAKANDTVMEDITVLENKLRKVSSGGDQSPAAGDTSVRTEAETKDPSDAAVQPGVDKDNGKLRKKTTVGKTRLQNGKKRSSSAVEVEKATAKKTKKSKRDDDPEANDTVMSDTVMNSAEVKEDVAVDKKPEDFSSVRTQSPVARKPLTRKETAAKDLNNAAMQLEVAKNKRKNRKEPSVERSSLQSGEKESSSTVEVGSSSVKKSKKSKREHGAKASDTVMKDIEDNSAEEKESTEVDNKSGPGRDKRPKKKIAKIAKTGTKAGKESKQLSSSKKALQEQRQEPKHFIVSGPKVQRKEYQKILRLLNGKCCRDSHQWSYQATHFIAPEIRRTEKFFAAAASGSWILKTDYVADSKEAGKLLPEEPYEWHGTGLSADGSISLESPRKWRLVKEQTGHGALHGLRIVVYGDCAIPSLDTLKRAVKAGDGTILATAPPYTRFLNQNTDFALISPGMPRDDVWVQEFIRHEIPCVVADYIVEYVCKPGYALDKHVLYNTNAWAERSFTKLQLSAED</sequence>
<gene>
    <name evidence="3" type="ORF">DY000_02003317</name>
</gene>
<evidence type="ECO:0000259" key="2">
    <source>
        <dbReference type="PROSITE" id="PS50172"/>
    </source>
</evidence>
<dbReference type="InterPro" id="IPR044254">
    <property type="entry name" value="At4g02110-like"/>
</dbReference>
<dbReference type="PROSITE" id="PS50172">
    <property type="entry name" value="BRCT"/>
    <property type="match status" value="4"/>
</dbReference>
<dbReference type="InterPro" id="IPR001357">
    <property type="entry name" value="BRCT_dom"/>
</dbReference>
<comment type="caution">
    <text evidence="3">The sequence shown here is derived from an EMBL/GenBank/DDBJ whole genome shotgun (WGS) entry which is preliminary data.</text>
</comment>
<feature type="compositionally biased region" description="Basic and acidic residues" evidence="1">
    <location>
        <begin position="854"/>
        <end position="864"/>
    </location>
</feature>
<feature type="domain" description="BRCT" evidence="2">
    <location>
        <begin position="208"/>
        <end position="292"/>
    </location>
</feature>
<proteinExistence type="predicted"/>
<name>A0ABQ7CE69_BRACR</name>
<dbReference type="CDD" id="cd17738">
    <property type="entry name" value="BRCT_TopBP1_rpt7"/>
    <property type="match status" value="1"/>
</dbReference>
<dbReference type="PANTHER" id="PTHR47181">
    <property type="entry name" value="BRCA1 C TERMINUS DOMAIN CONTAINING PROTEIN, EXPRESSED"/>
    <property type="match status" value="1"/>
</dbReference>
<dbReference type="SUPFAM" id="SSF52113">
    <property type="entry name" value="BRCT domain"/>
    <property type="match status" value="4"/>
</dbReference>
<feature type="region of interest" description="Disordered" evidence="1">
    <location>
        <begin position="625"/>
        <end position="682"/>
    </location>
</feature>
<reference evidence="3 4" key="1">
    <citation type="journal article" date="2020" name="BMC Genomics">
        <title>Intraspecific diversification of the crop wild relative Brassica cretica Lam. using demographic model selection.</title>
        <authorList>
            <person name="Kioukis A."/>
            <person name="Michalopoulou V.A."/>
            <person name="Briers L."/>
            <person name="Pirintsos S."/>
            <person name="Studholme D.J."/>
            <person name="Pavlidis P."/>
            <person name="Sarris P.F."/>
        </authorList>
    </citation>
    <scope>NUCLEOTIDE SEQUENCE [LARGE SCALE GENOMIC DNA]</scope>
    <source>
        <strain evidence="4">cv. PFS-1207/04</strain>
    </source>
</reference>